<evidence type="ECO:0000313" key="4">
    <source>
        <dbReference type="Proteomes" id="UP000199052"/>
    </source>
</evidence>
<reference evidence="3 4" key="1">
    <citation type="submission" date="2016-10" db="EMBL/GenBank/DDBJ databases">
        <authorList>
            <person name="de Groot N.N."/>
        </authorList>
    </citation>
    <scope>NUCLEOTIDE SEQUENCE [LARGE SCALE GENOMIC DNA]</scope>
    <source>
        <strain evidence="3 4">CPCC 202808</strain>
    </source>
</reference>
<dbReference type="Gene3D" id="2.130.10.10">
    <property type="entry name" value="YVTN repeat-like/Quinoprotein amine dehydrogenase"/>
    <property type="match status" value="1"/>
</dbReference>
<dbReference type="PANTHER" id="PTHR40274:SF3">
    <property type="entry name" value="VIRGINIAMYCIN B LYASE"/>
    <property type="match status" value="1"/>
</dbReference>
<keyword evidence="2" id="KW-0732">Signal</keyword>
<dbReference type="SUPFAM" id="SSF101898">
    <property type="entry name" value="NHL repeat"/>
    <property type="match status" value="1"/>
</dbReference>
<dbReference type="SUPFAM" id="SSF63829">
    <property type="entry name" value="Calcium-dependent phosphotriesterase"/>
    <property type="match status" value="1"/>
</dbReference>
<evidence type="ECO:0000256" key="1">
    <source>
        <dbReference type="SAM" id="MobiDB-lite"/>
    </source>
</evidence>
<gene>
    <name evidence="3" type="ORF">SAMN05421678_12112</name>
</gene>
<evidence type="ECO:0000256" key="2">
    <source>
        <dbReference type="SAM" id="SignalP"/>
    </source>
</evidence>
<dbReference type="InterPro" id="IPR051344">
    <property type="entry name" value="Vgb"/>
</dbReference>
<dbReference type="PANTHER" id="PTHR40274">
    <property type="entry name" value="VIRGINIAMYCIN B LYASE"/>
    <property type="match status" value="1"/>
</dbReference>
<dbReference type="Proteomes" id="UP000199052">
    <property type="component" value="Unassembled WGS sequence"/>
</dbReference>
<dbReference type="Gene3D" id="2.60.120.260">
    <property type="entry name" value="Galactose-binding domain-like"/>
    <property type="match status" value="1"/>
</dbReference>
<feature type="chain" id="PRO_5038770351" evidence="2">
    <location>
        <begin position="28"/>
        <end position="882"/>
    </location>
</feature>
<dbReference type="STRING" id="504797.SAMN05421678_12112"/>
<dbReference type="AlphaFoldDB" id="A0A1I3AYR4"/>
<protein>
    <submittedName>
        <fullName evidence="3">Carbohydrate binding domain-containing protein</fullName>
    </submittedName>
</protein>
<feature type="compositionally biased region" description="Low complexity" evidence="1">
    <location>
        <begin position="51"/>
        <end position="61"/>
    </location>
</feature>
<sequence>MRRAIRQVPSVVALTGAAALLFTSVLAGTAGAAGATGRSPTTVGPVSAPDPAAGKTAASEAAASEPVADGDLLIPNHSFESGLTGWTVQSGRHGDDAGPACEGTVTVVSQFPKSGTASARLTPARACVMPALASAPVDVRAGTTYTAFATVRAAHGGAAIGLRYLDSAGGTVGEVWSARASANEQPATMRADAKAPAAAKSARIVVATTGETFVDDVLVSARFTDLGNQVKVNATANGTAYSTDGHGRDTAYTTLTGGHGFDAHLVGIDLVTTEVTLDIPIPKAMGAWNATSTPDGTVYIGAYNYADPGVNGHLYSYTPGADQVVDLGEPVPGDGFLYGVTGAPDGSVYGGSFPSGGVWKYTPGKGYTQIGPRPILPGIQYVRSIGYDQTTGIVYAGTGGSSHIVACRADGVGDCVELLPSSYAKYPWVYNLTADDGHAFARVTDDHGDDHLVVLKASVGADGAIHGEVVTDIPGLSFPGVSNAVDGKVYYAKSGALFSYDIASGTETDLKANTGIWARQWTVLHLADQDAYPGDTLVGTNSSGYVARYNIPTGKLTITQVAALPKAVADIETIVGGPDGKIYNAGYLVGGLGVYSPMRQDQQILVPNSAGYGQAEGMTVLGDRIYQGVYPGAFIKSFDPATAAAGKGPRTDCELHEEQDRPYGMLGAYGKVWAGTMAIYGRNAGALSVFDPADGSCTVYKNVVPEQSLVSLTASRGLIFGGSLVWGGLGADPTQAEAKLLVFDPATEKATTYDLPVRGIRAITGLTTAPDGKVWLLAQNHIFQFDPDSRTFARGRNAFPDLTYDPNTRITAYDGTLITAKDGYIYGAIRQKYFFRLDPRSGAVTVLSSSIEAFNLAEDGYGNIYLIRHANRLLRYVPEPRQ</sequence>
<evidence type="ECO:0000313" key="3">
    <source>
        <dbReference type="EMBL" id="SFH54531.1"/>
    </source>
</evidence>
<organism evidence="3 4">
    <name type="scientific">Actinopolymorpha cephalotaxi</name>
    <dbReference type="NCBI Taxonomy" id="504797"/>
    <lineage>
        <taxon>Bacteria</taxon>
        <taxon>Bacillati</taxon>
        <taxon>Actinomycetota</taxon>
        <taxon>Actinomycetes</taxon>
        <taxon>Propionibacteriales</taxon>
        <taxon>Actinopolymorphaceae</taxon>
        <taxon>Actinopolymorpha</taxon>
    </lineage>
</organism>
<dbReference type="InterPro" id="IPR015943">
    <property type="entry name" value="WD40/YVTN_repeat-like_dom_sf"/>
</dbReference>
<accession>A0A1I3AYR4</accession>
<dbReference type="SUPFAM" id="SSF49785">
    <property type="entry name" value="Galactose-binding domain-like"/>
    <property type="match status" value="1"/>
</dbReference>
<dbReference type="EMBL" id="FOOI01000021">
    <property type="protein sequence ID" value="SFH54531.1"/>
    <property type="molecule type" value="Genomic_DNA"/>
</dbReference>
<feature type="signal peptide" evidence="2">
    <location>
        <begin position="1"/>
        <end position="27"/>
    </location>
</feature>
<dbReference type="OrthoDB" id="57332at2"/>
<name>A0A1I3AYR4_9ACTN</name>
<dbReference type="InterPro" id="IPR008979">
    <property type="entry name" value="Galactose-bd-like_sf"/>
</dbReference>
<proteinExistence type="predicted"/>
<feature type="region of interest" description="Disordered" evidence="1">
    <location>
        <begin position="33"/>
        <end position="61"/>
    </location>
</feature>